<keyword evidence="1" id="KW-0805">Transcription regulation</keyword>
<dbReference type="EMBL" id="SLXO01000002">
    <property type="protein sequence ID" value="TCP37980.1"/>
    <property type="molecule type" value="Genomic_DNA"/>
</dbReference>
<dbReference type="Pfam" id="PF13545">
    <property type="entry name" value="HTH_Crp_2"/>
    <property type="match status" value="1"/>
</dbReference>
<dbReference type="AlphaFoldDB" id="A0A4R2PQD6"/>
<proteinExistence type="predicted"/>
<accession>A0A4R2PQD6</accession>
<dbReference type="InterPro" id="IPR036388">
    <property type="entry name" value="WH-like_DNA-bd_sf"/>
</dbReference>
<name>A0A4R2PQD6_RHOSA</name>
<evidence type="ECO:0000256" key="1">
    <source>
        <dbReference type="ARBA" id="ARBA00023015"/>
    </source>
</evidence>
<sequence>MTYTDLKAPFWQTAPLQGGTLGKCARCAVRTTGLCGALRDSELADIQPYMTTVERHADTVLFDENDPSDFVYNLVSGAARSFKLLPDGRRQITGFLRPGDFLGILENDQYAFSADLITDSRLCRFRRNDFEKLVDHFPALQKSLLSGAFREVANAHERFLMLGRKTAQEKVAGFLMSLRPACARGEDEAAVELFMSRGDIADYLGLTIETISRELTKLDRRGLITFQGDRRHLMLDVPGLEDLLSS</sequence>
<dbReference type="PROSITE" id="PS50042">
    <property type="entry name" value="CNMP_BINDING_3"/>
    <property type="match status" value="1"/>
</dbReference>
<evidence type="ECO:0000259" key="4">
    <source>
        <dbReference type="PROSITE" id="PS50042"/>
    </source>
</evidence>
<dbReference type="Proteomes" id="UP000295399">
    <property type="component" value="Unassembled WGS sequence"/>
</dbReference>
<dbReference type="GO" id="GO:0005829">
    <property type="term" value="C:cytosol"/>
    <property type="evidence" value="ECO:0007669"/>
    <property type="project" value="TreeGrafter"/>
</dbReference>
<dbReference type="FunCoup" id="A0A4R2PQD6">
    <property type="interactions" value="235"/>
</dbReference>
<feature type="domain" description="HTH crp-type" evidence="5">
    <location>
        <begin position="165"/>
        <end position="238"/>
    </location>
</feature>
<evidence type="ECO:0000256" key="3">
    <source>
        <dbReference type="ARBA" id="ARBA00023163"/>
    </source>
</evidence>
<dbReference type="GO" id="GO:0003677">
    <property type="term" value="F:DNA binding"/>
    <property type="evidence" value="ECO:0007669"/>
    <property type="project" value="UniProtKB-KW"/>
</dbReference>
<dbReference type="PROSITE" id="PS51063">
    <property type="entry name" value="HTH_CRP_2"/>
    <property type="match status" value="1"/>
</dbReference>
<dbReference type="Gene3D" id="1.10.10.10">
    <property type="entry name" value="Winged helix-like DNA-binding domain superfamily/Winged helix DNA-binding domain"/>
    <property type="match status" value="1"/>
</dbReference>
<dbReference type="SUPFAM" id="SSF46785">
    <property type="entry name" value="Winged helix' DNA-binding domain"/>
    <property type="match status" value="1"/>
</dbReference>
<dbReference type="PANTHER" id="PTHR24567">
    <property type="entry name" value="CRP FAMILY TRANSCRIPTIONAL REGULATORY PROTEIN"/>
    <property type="match status" value="1"/>
</dbReference>
<feature type="domain" description="Cyclic nucleotide-binding" evidence="4">
    <location>
        <begin position="34"/>
        <end position="151"/>
    </location>
</feature>
<dbReference type="SMART" id="SM00100">
    <property type="entry name" value="cNMP"/>
    <property type="match status" value="1"/>
</dbReference>
<comment type="caution">
    <text evidence="6">The sequence shown here is derived from an EMBL/GenBank/DDBJ whole genome shotgun (WGS) entry which is preliminary data.</text>
</comment>
<dbReference type="CDD" id="cd00038">
    <property type="entry name" value="CAP_ED"/>
    <property type="match status" value="1"/>
</dbReference>
<dbReference type="SMART" id="SM00419">
    <property type="entry name" value="HTH_CRP"/>
    <property type="match status" value="1"/>
</dbReference>
<evidence type="ECO:0000313" key="7">
    <source>
        <dbReference type="Proteomes" id="UP000295399"/>
    </source>
</evidence>
<dbReference type="InParanoid" id="A0A4R2PQD6"/>
<dbReference type="Gene3D" id="2.60.120.10">
    <property type="entry name" value="Jelly Rolls"/>
    <property type="match status" value="1"/>
</dbReference>
<dbReference type="InterPro" id="IPR050397">
    <property type="entry name" value="Env_Response_Regulators"/>
</dbReference>
<evidence type="ECO:0000256" key="2">
    <source>
        <dbReference type="ARBA" id="ARBA00023125"/>
    </source>
</evidence>
<dbReference type="Pfam" id="PF00027">
    <property type="entry name" value="cNMP_binding"/>
    <property type="match status" value="1"/>
</dbReference>
<dbReference type="RefSeq" id="WP_165878720.1">
    <property type="nucleotide sequence ID" value="NZ_JACIGF010000002.1"/>
</dbReference>
<dbReference type="InterPro" id="IPR036390">
    <property type="entry name" value="WH_DNA-bd_sf"/>
</dbReference>
<dbReference type="GO" id="GO:0003700">
    <property type="term" value="F:DNA-binding transcription factor activity"/>
    <property type="evidence" value="ECO:0007669"/>
    <property type="project" value="InterPro"/>
</dbReference>
<keyword evidence="7" id="KW-1185">Reference proteome</keyword>
<gene>
    <name evidence="6" type="ORF">EV659_102391</name>
</gene>
<organism evidence="6 7">
    <name type="scientific">Rhodothalassium salexigens DSM 2132</name>
    <dbReference type="NCBI Taxonomy" id="1188247"/>
    <lineage>
        <taxon>Bacteria</taxon>
        <taxon>Pseudomonadati</taxon>
        <taxon>Pseudomonadota</taxon>
        <taxon>Alphaproteobacteria</taxon>
        <taxon>Rhodothalassiales</taxon>
        <taxon>Rhodothalassiaceae</taxon>
        <taxon>Rhodothalassium</taxon>
    </lineage>
</organism>
<evidence type="ECO:0000313" key="6">
    <source>
        <dbReference type="EMBL" id="TCP37980.1"/>
    </source>
</evidence>
<reference evidence="6 7" key="1">
    <citation type="submission" date="2019-03" db="EMBL/GenBank/DDBJ databases">
        <title>Genomic Encyclopedia of Type Strains, Phase IV (KMG-IV): sequencing the most valuable type-strain genomes for metagenomic binning, comparative biology and taxonomic classification.</title>
        <authorList>
            <person name="Goeker M."/>
        </authorList>
    </citation>
    <scope>NUCLEOTIDE SEQUENCE [LARGE SCALE GENOMIC DNA]</scope>
    <source>
        <strain evidence="6 7">DSM 2132</strain>
    </source>
</reference>
<dbReference type="InterPro" id="IPR018335">
    <property type="entry name" value="Tscrpt_reg_HTH_Crp-type_CS"/>
</dbReference>
<dbReference type="PANTHER" id="PTHR24567:SF75">
    <property type="entry name" value="FUMARATE AND NITRATE REDUCTION REGULATORY PROTEIN"/>
    <property type="match status" value="1"/>
</dbReference>
<evidence type="ECO:0000259" key="5">
    <source>
        <dbReference type="PROSITE" id="PS51063"/>
    </source>
</evidence>
<dbReference type="InterPro" id="IPR000595">
    <property type="entry name" value="cNMP-bd_dom"/>
</dbReference>
<keyword evidence="2" id="KW-0238">DNA-binding</keyword>
<dbReference type="CDD" id="cd00092">
    <property type="entry name" value="HTH_CRP"/>
    <property type="match status" value="1"/>
</dbReference>
<protein>
    <submittedName>
        <fullName evidence="6">CRP/FNR family transcriptional regulator</fullName>
    </submittedName>
</protein>
<dbReference type="InterPro" id="IPR014710">
    <property type="entry name" value="RmlC-like_jellyroll"/>
</dbReference>
<dbReference type="PROSITE" id="PS00042">
    <property type="entry name" value="HTH_CRP_1"/>
    <property type="match status" value="1"/>
</dbReference>
<dbReference type="InterPro" id="IPR012318">
    <property type="entry name" value="HTH_CRP"/>
</dbReference>
<keyword evidence="3" id="KW-0804">Transcription</keyword>
<dbReference type="SUPFAM" id="SSF51206">
    <property type="entry name" value="cAMP-binding domain-like"/>
    <property type="match status" value="1"/>
</dbReference>
<dbReference type="InterPro" id="IPR018490">
    <property type="entry name" value="cNMP-bd_dom_sf"/>
</dbReference>
<dbReference type="PRINTS" id="PR00034">
    <property type="entry name" value="HTHCRP"/>
</dbReference>